<gene>
    <name evidence="2" type="ORF">SAMN05444955_106135</name>
</gene>
<proteinExistence type="predicted"/>
<feature type="chain" id="PRO_5011571067" evidence="1">
    <location>
        <begin position="26"/>
        <end position="429"/>
    </location>
</feature>
<dbReference type="PANTHER" id="PTHR43649:SF12">
    <property type="entry name" value="DIACETYLCHITOBIOSE BINDING PROTEIN DASA"/>
    <property type="match status" value="1"/>
</dbReference>
<dbReference type="AlphaFoldDB" id="A0A1H8E4Y8"/>
<sequence length="429" mass="47299">MVIRPLSKKWSVVVSVMMILSLVFAATGCTASSDGGKIKLRVVTMFAGTDPATKVYQQALEDFKKKHPNVEIIDESMTATGDPFRTKVKTDFTSGNEPDVTFFFTGADAASIIKSGAVLPLNDLMAKDPEWSSVLTENVKQQVTEKDGNIYAFPITGFYEGLFVNKDLFQKYNVELPTDWNKFVRAIEVFNQNGIIPIAGSMDESFYLIEHFILSAGGAHGHNSAFQNGVDPTWEQGLNQLREIYKMNAFPRDANTIKDADAVQLFVNKKAAMMVNGSWTVGQIKDKQNTSVIPFPVMPGGKAQPKDLVAGFTSGYYLSKKSYEDESKKGMALELIKFLTTKEMIRKFAEANGGVPAADVQVDGLSPLASEGHKMVKEASSLSLPIDAQISPEAFTEIRKNIQYIVQDKKTAKEVLEAAFKVEKQARQQ</sequence>
<protein>
    <submittedName>
        <fullName evidence="2">Raffinose/stachyose/melibiose transport system substrate-binding protein</fullName>
    </submittedName>
</protein>
<keyword evidence="1" id="KW-0732">Signal</keyword>
<dbReference type="PROSITE" id="PS51257">
    <property type="entry name" value="PROKAR_LIPOPROTEIN"/>
    <property type="match status" value="1"/>
</dbReference>
<dbReference type="RefSeq" id="WP_089967267.1">
    <property type="nucleotide sequence ID" value="NZ_FOCQ01000006.1"/>
</dbReference>
<keyword evidence="3" id="KW-1185">Reference proteome</keyword>
<organism evidence="2 3">
    <name type="scientific">Lihuaxuella thermophila</name>
    <dbReference type="NCBI Taxonomy" id="1173111"/>
    <lineage>
        <taxon>Bacteria</taxon>
        <taxon>Bacillati</taxon>
        <taxon>Bacillota</taxon>
        <taxon>Bacilli</taxon>
        <taxon>Bacillales</taxon>
        <taxon>Thermoactinomycetaceae</taxon>
        <taxon>Lihuaxuella</taxon>
    </lineage>
</organism>
<dbReference type="Pfam" id="PF01547">
    <property type="entry name" value="SBP_bac_1"/>
    <property type="match status" value="1"/>
</dbReference>
<name>A0A1H8E4Y8_9BACL</name>
<dbReference type="Gene3D" id="3.40.190.10">
    <property type="entry name" value="Periplasmic binding protein-like II"/>
    <property type="match status" value="2"/>
</dbReference>
<evidence type="ECO:0000256" key="1">
    <source>
        <dbReference type="SAM" id="SignalP"/>
    </source>
</evidence>
<reference evidence="2 3" key="1">
    <citation type="submission" date="2016-10" db="EMBL/GenBank/DDBJ databases">
        <authorList>
            <person name="de Groot N.N."/>
        </authorList>
    </citation>
    <scope>NUCLEOTIDE SEQUENCE [LARGE SCALE GENOMIC DNA]</scope>
    <source>
        <strain evidence="2 3">DSM 46701</strain>
    </source>
</reference>
<dbReference type="Proteomes" id="UP000199695">
    <property type="component" value="Unassembled WGS sequence"/>
</dbReference>
<evidence type="ECO:0000313" key="3">
    <source>
        <dbReference type="Proteomes" id="UP000199695"/>
    </source>
</evidence>
<accession>A0A1H8E4Y8</accession>
<dbReference type="STRING" id="1173111.SAMN05444955_106135"/>
<dbReference type="InterPro" id="IPR006059">
    <property type="entry name" value="SBP"/>
</dbReference>
<dbReference type="PANTHER" id="PTHR43649">
    <property type="entry name" value="ARABINOSE-BINDING PROTEIN-RELATED"/>
    <property type="match status" value="1"/>
</dbReference>
<evidence type="ECO:0000313" key="2">
    <source>
        <dbReference type="EMBL" id="SEN14515.1"/>
    </source>
</evidence>
<dbReference type="EMBL" id="FOCQ01000006">
    <property type="protein sequence ID" value="SEN14515.1"/>
    <property type="molecule type" value="Genomic_DNA"/>
</dbReference>
<dbReference type="InterPro" id="IPR050490">
    <property type="entry name" value="Bact_solute-bd_prot1"/>
</dbReference>
<dbReference type="SUPFAM" id="SSF53850">
    <property type="entry name" value="Periplasmic binding protein-like II"/>
    <property type="match status" value="1"/>
</dbReference>
<dbReference type="OrthoDB" id="9798191at2"/>
<feature type="signal peptide" evidence="1">
    <location>
        <begin position="1"/>
        <end position="25"/>
    </location>
</feature>